<dbReference type="AlphaFoldDB" id="A0A1I4X2H0"/>
<evidence type="ECO:0000313" key="5">
    <source>
        <dbReference type="EMBL" id="SFN20191.1"/>
    </source>
</evidence>
<dbReference type="GO" id="GO:0003677">
    <property type="term" value="F:DNA binding"/>
    <property type="evidence" value="ECO:0007669"/>
    <property type="project" value="UniProtKB-KW"/>
</dbReference>
<organism evidence="5 6">
    <name type="scientific">Izhakiella capsodis</name>
    <dbReference type="NCBI Taxonomy" id="1367852"/>
    <lineage>
        <taxon>Bacteria</taxon>
        <taxon>Pseudomonadati</taxon>
        <taxon>Pseudomonadota</taxon>
        <taxon>Gammaproteobacteria</taxon>
        <taxon>Enterobacterales</taxon>
        <taxon>Erwiniaceae</taxon>
        <taxon>Izhakiella</taxon>
    </lineage>
</organism>
<comment type="similarity">
    <text evidence="1">Belongs to the phage antitermination Q type 1 family.</text>
</comment>
<dbReference type="Proteomes" id="UP000242222">
    <property type="component" value="Unassembled WGS sequence"/>
</dbReference>
<protein>
    <submittedName>
        <fullName evidence="5">Phage antitermination protein Q</fullName>
    </submittedName>
</protein>
<evidence type="ECO:0000256" key="1">
    <source>
        <dbReference type="ARBA" id="ARBA00010234"/>
    </source>
</evidence>
<keyword evidence="2" id="KW-0805">Transcription regulation</keyword>
<dbReference type="OrthoDB" id="6432617at2"/>
<gene>
    <name evidence="5" type="ORF">SAMN05216516_103260</name>
</gene>
<evidence type="ECO:0000256" key="4">
    <source>
        <dbReference type="ARBA" id="ARBA00023163"/>
    </source>
</evidence>
<dbReference type="GO" id="GO:0060567">
    <property type="term" value="P:negative regulation of termination of DNA-templated transcription"/>
    <property type="evidence" value="ECO:0007669"/>
    <property type="project" value="InterPro"/>
</dbReference>
<name>A0A1I4X2H0_9GAMM</name>
<evidence type="ECO:0000313" key="6">
    <source>
        <dbReference type="Proteomes" id="UP000242222"/>
    </source>
</evidence>
<keyword evidence="6" id="KW-1185">Reference proteome</keyword>
<dbReference type="InterPro" id="IPR010534">
    <property type="entry name" value="Phage_933W_GpQ"/>
</dbReference>
<keyword evidence="3" id="KW-0238">DNA-binding</keyword>
<reference evidence="6" key="1">
    <citation type="submission" date="2016-10" db="EMBL/GenBank/DDBJ databases">
        <authorList>
            <person name="Varghese N."/>
            <person name="Submissions S."/>
        </authorList>
    </citation>
    <scope>NUCLEOTIDE SEQUENCE [LARGE SCALE GENOMIC DNA]</scope>
    <source>
        <strain evidence="6">N6PO6</strain>
    </source>
</reference>
<evidence type="ECO:0000256" key="2">
    <source>
        <dbReference type="ARBA" id="ARBA00023015"/>
    </source>
</evidence>
<dbReference type="Pfam" id="PF06530">
    <property type="entry name" value="Phage_antitermQ"/>
    <property type="match status" value="1"/>
</dbReference>
<evidence type="ECO:0000256" key="3">
    <source>
        <dbReference type="ARBA" id="ARBA00023125"/>
    </source>
</evidence>
<accession>A0A1I4X2H0</accession>
<proteinExistence type="inferred from homology"/>
<sequence>MRRNMQQVLERWGRWAASEEYCSLLDWPAMSVTCVRKPKAGKSGCSDEDGLAIDTCVAHMSTVRHAEDILILGQRFIGHYSLRQIAEVMKTDINVVRRSLQTSEAFLSGCLVMLGIRLDMDLEVAEQEPLACTQKPVLFL</sequence>
<keyword evidence="4" id="KW-0804">Transcription</keyword>
<dbReference type="EMBL" id="FOVC01000003">
    <property type="protein sequence ID" value="SFN20191.1"/>
    <property type="molecule type" value="Genomic_DNA"/>
</dbReference>